<dbReference type="Gene3D" id="1.10.443.10">
    <property type="entry name" value="Intergrase catalytic core"/>
    <property type="match status" value="1"/>
</dbReference>
<proteinExistence type="predicted"/>
<dbReference type="Proteomes" id="UP000007127">
    <property type="component" value="Plasmid"/>
</dbReference>
<dbReference type="GO" id="GO:0003677">
    <property type="term" value="F:DNA binding"/>
    <property type="evidence" value="ECO:0007669"/>
    <property type="project" value="InterPro"/>
</dbReference>
<organism evidence="3 4">
    <name type="scientific">Thalassospira xiamenensis M-5 = DSM 17429</name>
    <dbReference type="NCBI Taxonomy" id="1123366"/>
    <lineage>
        <taxon>Bacteria</taxon>
        <taxon>Pseudomonadati</taxon>
        <taxon>Pseudomonadota</taxon>
        <taxon>Alphaproteobacteria</taxon>
        <taxon>Rhodospirillales</taxon>
        <taxon>Thalassospiraceae</taxon>
        <taxon>Thalassospira</taxon>
    </lineage>
</organism>
<evidence type="ECO:0000313" key="4">
    <source>
        <dbReference type="Proteomes" id="UP000007127"/>
    </source>
</evidence>
<feature type="region of interest" description="Disordered" evidence="2">
    <location>
        <begin position="362"/>
        <end position="383"/>
    </location>
</feature>
<evidence type="ECO:0000313" key="3">
    <source>
        <dbReference type="EMBL" id="AJD54396.1"/>
    </source>
</evidence>
<protein>
    <recommendedName>
        <fullName evidence="5">Phage integrase family protein</fullName>
    </recommendedName>
</protein>
<gene>
    <name evidence="3" type="ORF">TH3_21618</name>
</gene>
<evidence type="ECO:0000256" key="1">
    <source>
        <dbReference type="ARBA" id="ARBA00023172"/>
    </source>
</evidence>
<keyword evidence="1" id="KW-0233">DNA recombination</keyword>
<dbReference type="AlphaFoldDB" id="A0AB72ULI7"/>
<accession>A0AB72ULI7</accession>
<dbReference type="EMBL" id="CP004389">
    <property type="protein sequence ID" value="AJD54396.1"/>
    <property type="molecule type" value="Genomic_DNA"/>
</dbReference>
<dbReference type="InterPro" id="IPR013762">
    <property type="entry name" value="Integrase-like_cat_sf"/>
</dbReference>
<dbReference type="SUPFAM" id="SSF56349">
    <property type="entry name" value="DNA breaking-rejoining enzymes"/>
    <property type="match status" value="1"/>
</dbReference>
<name>A0AB72ULI7_9PROT</name>
<evidence type="ECO:0008006" key="5">
    <source>
        <dbReference type="Google" id="ProtNLM"/>
    </source>
</evidence>
<dbReference type="InterPro" id="IPR011010">
    <property type="entry name" value="DNA_brk_join_enz"/>
</dbReference>
<dbReference type="KEGG" id="txi:TH3_21618"/>
<sequence length="383" mass="42839">MILDGSIWNGVLPRSVTSSNFESADLTAETIDLYAKSIRDLTAEYRDLLDASAGPLDLIPDVSPDWAFPPMETGLRHSPTMFVPGTWEPLPRQKGPLTLFSLWMAYSKLPSVQRSSRRVYRSALMMGVQTIPGIDAATSLMILASTRYLYEDCANPTGTWKKLKGIPQEDSVQLFSYLEGLPSASARNTSLWLRAGMLVGLRPLEWRDVSHVHGSDGKPEHLRIKNAKHTHGRAPGRYRECDISGFSDDEIELLVQFISICRQNNKSPGEWHRFYNSCRRALWEANKTLWPRRKARITLYSARHAFSSRAKKSLSTRETAAVMGHKSEETAQIHYGRRTSHADGGAMSVPRPIGEAISFVVSTKEPRMPSTSPEKAGSTKHVE</sequence>
<evidence type="ECO:0000256" key="2">
    <source>
        <dbReference type="SAM" id="MobiDB-lite"/>
    </source>
</evidence>
<geneLocation type="plasmid" evidence="4"/>
<dbReference type="GeneID" id="31929962"/>
<reference evidence="3 4" key="1">
    <citation type="journal article" date="2012" name="J. Bacteriol.">
        <title>Genome sequence of Thalassospira xiamenensis type strain M-5.</title>
        <authorList>
            <person name="Lai Q."/>
            <person name="Shao Z."/>
        </authorList>
    </citation>
    <scope>NUCLEOTIDE SEQUENCE [LARGE SCALE GENOMIC DNA]</scope>
    <source>
        <strain evidence="3 4">M-5</strain>
    </source>
</reference>
<dbReference type="GO" id="GO:0015074">
    <property type="term" value="P:DNA integration"/>
    <property type="evidence" value="ECO:0007669"/>
    <property type="project" value="InterPro"/>
</dbReference>
<keyword evidence="3" id="KW-0614">Plasmid</keyword>
<dbReference type="RefSeq" id="WP_007090994.1">
    <property type="nucleotide sequence ID" value="NZ_CP004389.1"/>
</dbReference>
<dbReference type="GO" id="GO:0006310">
    <property type="term" value="P:DNA recombination"/>
    <property type="evidence" value="ECO:0007669"/>
    <property type="project" value="UniProtKB-KW"/>
</dbReference>